<gene>
    <name evidence="1" type="ORF">METZ01_LOCUS97201</name>
</gene>
<accession>A0A381VXJ2</accession>
<dbReference type="InterPro" id="IPR012902">
    <property type="entry name" value="N_methyl_site"/>
</dbReference>
<sequence length="281" mass="31657">MKTNRTSAFTLIELLVVIAIIAILASLLLPALAKAKSQAHQSICLNNFKQLGIMVHLYADDNEDDVVHNGNGQLRLTWVGGVFSSRPEDAGKPEMLIDKRLSLFGQYIKTKGIYRCPSDKTTITVRDPITRRMTPTPRLRSYSLNSFVGWDTNTRGSGEPAYRNQPNPSYQSYLKMSDSAKGPSELFTFIEVHPVSLCRPFFGHQMKQSFYHVPAGYHNGKAALGYIDGGSRVNEWNHKQTKDLLARTNEAHWGGHTHGNSRNTDVMWLQERATILKGRRR</sequence>
<proteinExistence type="predicted"/>
<dbReference type="PANTHER" id="PTHR30093:SF2">
    <property type="entry name" value="TYPE II SECRETION SYSTEM PROTEIN H"/>
    <property type="match status" value="1"/>
</dbReference>
<evidence type="ECO:0008006" key="2">
    <source>
        <dbReference type="Google" id="ProtNLM"/>
    </source>
</evidence>
<dbReference type="AlphaFoldDB" id="A0A381VXJ2"/>
<dbReference type="SUPFAM" id="SSF54523">
    <property type="entry name" value="Pili subunits"/>
    <property type="match status" value="1"/>
</dbReference>
<dbReference type="Pfam" id="PF07963">
    <property type="entry name" value="N_methyl"/>
    <property type="match status" value="1"/>
</dbReference>
<dbReference type="InterPro" id="IPR045584">
    <property type="entry name" value="Pilin-like"/>
</dbReference>
<protein>
    <recommendedName>
        <fullName evidence="2">Prepilin-type N-terminal cleavage/methylation domain-containing protein</fullName>
    </recommendedName>
</protein>
<dbReference type="EMBL" id="UINC01009921">
    <property type="protein sequence ID" value="SVA44347.1"/>
    <property type="molecule type" value="Genomic_DNA"/>
</dbReference>
<organism evidence="1">
    <name type="scientific">marine metagenome</name>
    <dbReference type="NCBI Taxonomy" id="408172"/>
    <lineage>
        <taxon>unclassified sequences</taxon>
        <taxon>metagenomes</taxon>
        <taxon>ecological metagenomes</taxon>
    </lineage>
</organism>
<evidence type="ECO:0000313" key="1">
    <source>
        <dbReference type="EMBL" id="SVA44347.1"/>
    </source>
</evidence>
<name>A0A381VXJ2_9ZZZZ</name>
<dbReference type="Gene3D" id="3.30.700.10">
    <property type="entry name" value="Glycoprotein, Type 4 Pilin"/>
    <property type="match status" value="1"/>
</dbReference>
<dbReference type="NCBIfam" id="TIGR02532">
    <property type="entry name" value="IV_pilin_GFxxxE"/>
    <property type="match status" value="1"/>
</dbReference>
<reference evidence="1" key="1">
    <citation type="submission" date="2018-05" db="EMBL/GenBank/DDBJ databases">
        <authorList>
            <person name="Lanie J.A."/>
            <person name="Ng W.-L."/>
            <person name="Kazmierczak K.M."/>
            <person name="Andrzejewski T.M."/>
            <person name="Davidsen T.M."/>
            <person name="Wayne K.J."/>
            <person name="Tettelin H."/>
            <person name="Glass J.I."/>
            <person name="Rusch D."/>
            <person name="Podicherti R."/>
            <person name="Tsui H.-C.T."/>
            <person name="Winkler M.E."/>
        </authorList>
    </citation>
    <scope>NUCLEOTIDE SEQUENCE</scope>
</reference>
<dbReference type="PANTHER" id="PTHR30093">
    <property type="entry name" value="GENERAL SECRETION PATHWAY PROTEIN G"/>
    <property type="match status" value="1"/>
</dbReference>